<comment type="caution">
    <text evidence="3">The sequence shown here is derived from an EMBL/GenBank/DDBJ whole genome shotgun (WGS) entry which is preliminary data.</text>
</comment>
<dbReference type="AlphaFoldDB" id="A0A212CNP0"/>
<name>A0A212CNP0_CEREH</name>
<evidence type="ECO:0000256" key="1">
    <source>
        <dbReference type="ARBA" id="ARBA00022574"/>
    </source>
</evidence>
<dbReference type="PANTHER" id="PTHR46108:SF3">
    <property type="entry name" value="WD REPEAT- AND FYVE DOMAIN-CONTAINING PROTEIN 4"/>
    <property type="match status" value="1"/>
</dbReference>
<feature type="non-terminal residue" evidence="3">
    <location>
        <position position="119"/>
    </location>
</feature>
<dbReference type="EMBL" id="MKHE01000015">
    <property type="protein sequence ID" value="OWK07515.1"/>
    <property type="molecule type" value="Genomic_DNA"/>
</dbReference>
<dbReference type="PANTHER" id="PTHR46108">
    <property type="entry name" value="BLUE CHEESE"/>
    <property type="match status" value="1"/>
</dbReference>
<protein>
    <submittedName>
        <fullName evidence="3">WDFY4</fullName>
    </submittedName>
</protein>
<keyword evidence="4" id="KW-1185">Reference proteome</keyword>
<reference evidence="3 4" key="1">
    <citation type="journal article" date="2018" name="Mol. Genet. Genomics">
        <title>The red deer Cervus elaphus genome CerEla1.0: sequencing, annotating, genes, and chromosomes.</title>
        <authorList>
            <person name="Bana N.A."/>
            <person name="Nyiri A."/>
            <person name="Nagy J."/>
            <person name="Frank K."/>
            <person name="Nagy T."/>
            <person name="Steger V."/>
            <person name="Schiller M."/>
            <person name="Lakatos P."/>
            <person name="Sugar L."/>
            <person name="Horn P."/>
            <person name="Barta E."/>
            <person name="Orosz L."/>
        </authorList>
    </citation>
    <scope>NUCLEOTIDE SEQUENCE [LARGE SCALE GENOMIC DNA]</scope>
    <source>
        <strain evidence="3">Hungarian</strain>
    </source>
</reference>
<dbReference type="Proteomes" id="UP000242450">
    <property type="component" value="Chromosome 15"/>
</dbReference>
<dbReference type="OrthoDB" id="10018316at2759"/>
<keyword evidence="1" id="KW-0853">WD repeat</keyword>
<evidence type="ECO:0000256" key="2">
    <source>
        <dbReference type="SAM" id="MobiDB-lite"/>
    </source>
</evidence>
<dbReference type="InterPro" id="IPR051944">
    <property type="entry name" value="BEACH_domain_protein"/>
</dbReference>
<evidence type="ECO:0000313" key="3">
    <source>
        <dbReference type="EMBL" id="OWK07515.1"/>
    </source>
</evidence>
<feature type="region of interest" description="Disordered" evidence="2">
    <location>
        <begin position="23"/>
        <end position="52"/>
    </location>
</feature>
<accession>A0A212CNP0</accession>
<dbReference type="GO" id="GO:0019882">
    <property type="term" value="P:antigen processing and presentation"/>
    <property type="evidence" value="ECO:0007669"/>
    <property type="project" value="TreeGrafter"/>
</dbReference>
<gene>
    <name evidence="3" type="ORF">Celaphus_00008389</name>
</gene>
<feature type="non-terminal residue" evidence="3">
    <location>
        <position position="1"/>
    </location>
</feature>
<organism evidence="3 4">
    <name type="scientific">Cervus elaphus hippelaphus</name>
    <name type="common">European red deer</name>
    <dbReference type="NCBI Taxonomy" id="46360"/>
    <lineage>
        <taxon>Eukaryota</taxon>
        <taxon>Metazoa</taxon>
        <taxon>Chordata</taxon>
        <taxon>Craniata</taxon>
        <taxon>Vertebrata</taxon>
        <taxon>Euteleostomi</taxon>
        <taxon>Mammalia</taxon>
        <taxon>Eutheria</taxon>
        <taxon>Laurasiatheria</taxon>
        <taxon>Artiodactyla</taxon>
        <taxon>Ruminantia</taxon>
        <taxon>Pecora</taxon>
        <taxon>Cervidae</taxon>
        <taxon>Cervinae</taxon>
        <taxon>Cervus</taxon>
    </lineage>
</organism>
<sequence>ALSKDPALLLVATLGSQAATPVPAEGSAVAPKDASPHLASTQALRPMGPSQSSTITLQTALSLISMTSPRNLQPQRAALAPSFVEFDMSVEGYGCLFVPTLATVMGASTEYSISGGIGT</sequence>
<evidence type="ECO:0000313" key="4">
    <source>
        <dbReference type="Proteomes" id="UP000242450"/>
    </source>
</evidence>
<proteinExistence type="predicted"/>
<feature type="compositionally biased region" description="Polar residues" evidence="2">
    <location>
        <begin position="38"/>
        <end position="52"/>
    </location>
</feature>